<dbReference type="Pfam" id="PF08511">
    <property type="entry name" value="COQ9"/>
    <property type="match status" value="1"/>
</dbReference>
<evidence type="ECO:0000313" key="11">
    <source>
        <dbReference type="EMBL" id="CAF0705092.1"/>
    </source>
</evidence>
<dbReference type="GO" id="GO:0008289">
    <property type="term" value="F:lipid binding"/>
    <property type="evidence" value="ECO:0007669"/>
    <property type="project" value="UniProtKB-UniRule"/>
</dbReference>
<organism evidence="11 12">
    <name type="scientific">Brachionus calyciflorus</name>
    <dbReference type="NCBI Taxonomy" id="104777"/>
    <lineage>
        <taxon>Eukaryota</taxon>
        <taxon>Metazoa</taxon>
        <taxon>Spiralia</taxon>
        <taxon>Gnathifera</taxon>
        <taxon>Rotifera</taxon>
        <taxon>Eurotatoria</taxon>
        <taxon>Monogononta</taxon>
        <taxon>Pseudotrocha</taxon>
        <taxon>Ploima</taxon>
        <taxon>Brachionidae</taxon>
        <taxon>Brachionus</taxon>
    </lineage>
</organism>
<evidence type="ECO:0000256" key="6">
    <source>
        <dbReference type="ARBA" id="ARBA00023121"/>
    </source>
</evidence>
<comment type="caution">
    <text evidence="11">The sequence shown here is derived from an EMBL/GenBank/DDBJ whole genome shotgun (WGS) entry which is preliminary data.</text>
</comment>
<dbReference type="Pfam" id="PF21392">
    <property type="entry name" value="COQ9_N"/>
    <property type="match status" value="1"/>
</dbReference>
<reference evidence="11" key="1">
    <citation type="submission" date="2021-02" db="EMBL/GenBank/DDBJ databases">
        <authorList>
            <person name="Nowell W R."/>
        </authorList>
    </citation>
    <scope>NUCLEOTIDE SEQUENCE</scope>
    <source>
        <strain evidence="11">Ploen Becks lab</strain>
    </source>
</reference>
<protein>
    <recommendedName>
        <fullName evidence="8">Ubiquinone biosynthesis protein</fullName>
    </recommendedName>
</protein>
<dbReference type="NCBIfam" id="TIGR02396">
    <property type="entry name" value="diverge_rpsU"/>
    <property type="match status" value="1"/>
</dbReference>
<evidence type="ECO:0000256" key="3">
    <source>
        <dbReference type="ARBA" id="ARBA00010766"/>
    </source>
</evidence>
<dbReference type="EMBL" id="CAJNOC010000010">
    <property type="protein sequence ID" value="CAF0705092.1"/>
    <property type="molecule type" value="Genomic_DNA"/>
</dbReference>
<keyword evidence="12" id="KW-1185">Reference proteome</keyword>
<accession>A0A813LVT8</accession>
<evidence type="ECO:0000259" key="9">
    <source>
        <dbReference type="Pfam" id="PF08511"/>
    </source>
</evidence>
<gene>
    <name evidence="11" type="ORF">OXX778_LOCUS212</name>
</gene>
<dbReference type="Gene3D" id="1.10.357.10">
    <property type="entry name" value="Tetracycline Repressor, domain 2"/>
    <property type="match status" value="1"/>
</dbReference>
<evidence type="ECO:0000256" key="5">
    <source>
        <dbReference type="ARBA" id="ARBA00022946"/>
    </source>
</evidence>
<evidence type="ECO:0000256" key="7">
    <source>
        <dbReference type="ARBA" id="ARBA00023128"/>
    </source>
</evidence>
<keyword evidence="4 8" id="KW-0831">Ubiquinone biosynthesis</keyword>
<dbReference type="GO" id="GO:0006744">
    <property type="term" value="P:ubiquinone biosynthetic process"/>
    <property type="evidence" value="ECO:0007669"/>
    <property type="project" value="UniProtKB-UniRule"/>
</dbReference>
<dbReference type="GO" id="GO:0005743">
    <property type="term" value="C:mitochondrial inner membrane"/>
    <property type="evidence" value="ECO:0007669"/>
    <property type="project" value="TreeGrafter"/>
</dbReference>
<evidence type="ECO:0000256" key="8">
    <source>
        <dbReference type="RuleBase" id="RU366063"/>
    </source>
</evidence>
<dbReference type="AlphaFoldDB" id="A0A813LVT8"/>
<dbReference type="InterPro" id="IPR048674">
    <property type="entry name" value="COQ9_HTH"/>
</dbReference>
<evidence type="ECO:0000259" key="10">
    <source>
        <dbReference type="Pfam" id="PF21392"/>
    </source>
</evidence>
<keyword evidence="5" id="KW-0809">Transit peptide</keyword>
<comment type="pathway">
    <text evidence="2 8">Cofactor biosynthesis; ubiquinone biosynthesis.</text>
</comment>
<dbReference type="UniPathway" id="UPA00232"/>
<feature type="domain" description="COQ9 C-terminal" evidence="9">
    <location>
        <begin position="194"/>
        <end position="261"/>
    </location>
</feature>
<dbReference type="PANTHER" id="PTHR21427">
    <property type="entry name" value="UBIQUINONE BIOSYNTHESIS PROTEIN COQ9, MITOCHONDRIAL"/>
    <property type="match status" value="1"/>
</dbReference>
<keyword evidence="6 8" id="KW-0446">Lipid-binding</keyword>
<dbReference type="OrthoDB" id="619536at2759"/>
<dbReference type="FunFam" id="1.10.357.10:FF:000004">
    <property type="entry name" value="Ubiquinone biosynthesis protein COQ9, mitochondrial"/>
    <property type="match status" value="1"/>
</dbReference>
<evidence type="ECO:0000256" key="2">
    <source>
        <dbReference type="ARBA" id="ARBA00004749"/>
    </source>
</evidence>
<name>A0A813LVT8_9BILA</name>
<proteinExistence type="inferred from homology"/>
<dbReference type="Proteomes" id="UP000663879">
    <property type="component" value="Unassembled WGS sequence"/>
</dbReference>
<dbReference type="PANTHER" id="PTHR21427:SF19">
    <property type="entry name" value="UBIQUINONE BIOSYNTHESIS PROTEIN COQ9, MITOCHONDRIAL"/>
    <property type="match status" value="1"/>
</dbReference>
<keyword evidence="7 8" id="KW-0496">Mitochondrion</keyword>
<feature type="domain" description="Ubiquinone biosynthesis protein COQ9 HTH" evidence="10">
    <location>
        <begin position="78"/>
        <end position="107"/>
    </location>
</feature>
<comment type="function">
    <text evidence="8">Membrane-associated protein that warps the membrane surface to access and bind aromatic isoprenes with high specificity, including ubiquinone (CoQ) isoprene intermediates and presents them directly to Coq7, therefore facilitating the Coq7-mediated hydroxylase step. Participates in the biosynthesis of coenzyme Q, also named ubiquinone, an essential lipid-soluble electron transporter for aerobic cellular respiration.</text>
</comment>
<comment type="subcellular location">
    <subcellularLocation>
        <location evidence="1 8">Mitochondrion</location>
    </subcellularLocation>
</comment>
<evidence type="ECO:0000256" key="4">
    <source>
        <dbReference type="ARBA" id="ARBA00022688"/>
    </source>
</evidence>
<evidence type="ECO:0000256" key="1">
    <source>
        <dbReference type="ARBA" id="ARBA00004173"/>
    </source>
</evidence>
<dbReference type="InterPro" id="IPR012762">
    <property type="entry name" value="Ubiq_biosynth_COQ9"/>
</dbReference>
<sequence length="290" mass="33338">MLFKRLILMPRLVKTSSICLKQERTYLAVSLLNNKLRLRQISFNNNQILRFESIGSTGPINEKIQTDTLNQNESNENEESVEEIILKNALKFVPEYGFTTEAISKGAMEVGLSSAAKGIFNNGAFDLIDFFYKHSNKNLEAYLENLIQEGKIKRKNELIRSAIVYRLTLIQPYIKHWPQAMAIQTFIPSNALVSIENLLKLCDQIWHQVGDNSIDINWYTKRLTLAAVYKTTELFMIQDKSENFKDTYEFLDNRLKDLGTFNQVKSNFSNLAQAVNGSLTVLRNVLNLRN</sequence>
<evidence type="ECO:0000313" key="12">
    <source>
        <dbReference type="Proteomes" id="UP000663879"/>
    </source>
</evidence>
<comment type="similarity">
    <text evidence="3 8">Belongs to the COQ9 family.</text>
</comment>
<dbReference type="InterPro" id="IPR013718">
    <property type="entry name" value="COQ9_C"/>
</dbReference>